<dbReference type="AlphaFoldDB" id="A0AAN9AMS1"/>
<evidence type="ECO:0000313" key="2">
    <source>
        <dbReference type="EMBL" id="KAK7089721.1"/>
    </source>
</evidence>
<dbReference type="SUPFAM" id="SSF57184">
    <property type="entry name" value="Growth factor receptor domain"/>
    <property type="match status" value="1"/>
</dbReference>
<feature type="domain" description="Laminin EGF-like" evidence="1">
    <location>
        <begin position="2"/>
        <end position="28"/>
    </location>
</feature>
<gene>
    <name evidence="2" type="ORF">V1264_025103</name>
</gene>
<dbReference type="InterPro" id="IPR009030">
    <property type="entry name" value="Growth_fac_rcpt_cys_sf"/>
</dbReference>
<reference evidence="2 3" key="1">
    <citation type="submission" date="2024-02" db="EMBL/GenBank/DDBJ databases">
        <title>Chromosome-scale genome assembly of the rough periwinkle Littorina saxatilis.</title>
        <authorList>
            <person name="De Jode A."/>
            <person name="Faria R."/>
            <person name="Formenti G."/>
            <person name="Sims Y."/>
            <person name="Smith T.P."/>
            <person name="Tracey A."/>
            <person name="Wood J.M.D."/>
            <person name="Zagrodzka Z.B."/>
            <person name="Johannesson K."/>
            <person name="Butlin R.K."/>
            <person name="Leder E.H."/>
        </authorList>
    </citation>
    <scope>NUCLEOTIDE SEQUENCE [LARGE SCALE GENOMIC DNA]</scope>
    <source>
        <strain evidence="2">Snail1</strain>
        <tissue evidence="2">Muscle</tissue>
    </source>
</reference>
<keyword evidence="3" id="KW-1185">Reference proteome</keyword>
<protein>
    <recommendedName>
        <fullName evidence="1">Laminin EGF-like domain-containing protein</fullName>
    </recommendedName>
</protein>
<comment type="caution">
    <text evidence="2">The sequence shown here is derived from an EMBL/GenBank/DDBJ whole genome shotgun (WGS) entry which is preliminary data.</text>
</comment>
<organism evidence="2 3">
    <name type="scientific">Littorina saxatilis</name>
    <dbReference type="NCBI Taxonomy" id="31220"/>
    <lineage>
        <taxon>Eukaryota</taxon>
        <taxon>Metazoa</taxon>
        <taxon>Spiralia</taxon>
        <taxon>Lophotrochozoa</taxon>
        <taxon>Mollusca</taxon>
        <taxon>Gastropoda</taxon>
        <taxon>Caenogastropoda</taxon>
        <taxon>Littorinimorpha</taxon>
        <taxon>Littorinoidea</taxon>
        <taxon>Littorinidae</taxon>
        <taxon>Littorina</taxon>
    </lineage>
</organism>
<accession>A0AAN9AMS1</accession>
<dbReference type="Pfam" id="PF00053">
    <property type="entry name" value="EGF_laminin"/>
    <property type="match status" value="1"/>
</dbReference>
<dbReference type="Proteomes" id="UP001374579">
    <property type="component" value="Unassembled WGS sequence"/>
</dbReference>
<evidence type="ECO:0000313" key="3">
    <source>
        <dbReference type="Proteomes" id="UP001374579"/>
    </source>
</evidence>
<name>A0AAN9AMS1_9CAEN</name>
<dbReference type="InterPro" id="IPR002049">
    <property type="entry name" value="LE_dom"/>
</dbReference>
<sequence>MCKTGYTGQSCTDCAPGYYKSGDQCAQCSVNCRNRQCDSNTGKCDECYNGSHGDKCGSPCSTIKSDTYTQCTQCTQDGRCTACSNNFQAPSCTDCASGYYKFNNWCNQCSTNCKDSQCNSNTGKCEGCNDGRYGNTCYYKCGDGCERCDQDSGNCTACTANTNLKFPGCTGDFT</sequence>
<evidence type="ECO:0000259" key="1">
    <source>
        <dbReference type="Pfam" id="PF00053"/>
    </source>
</evidence>
<dbReference type="EMBL" id="JBAMIC010000728">
    <property type="protein sequence ID" value="KAK7089721.1"/>
    <property type="molecule type" value="Genomic_DNA"/>
</dbReference>
<proteinExistence type="predicted"/>